<evidence type="ECO:0000313" key="2">
    <source>
        <dbReference type="EMBL" id="GBO99661.1"/>
    </source>
</evidence>
<name>A0A4C1SC40_EUMVA</name>
<keyword evidence="3" id="KW-1185">Reference proteome</keyword>
<dbReference type="Proteomes" id="UP000299102">
    <property type="component" value="Unassembled WGS sequence"/>
</dbReference>
<protein>
    <submittedName>
        <fullName evidence="2">Uncharacterized protein</fullName>
    </submittedName>
</protein>
<accession>A0A4C1SC40</accession>
<organism evidence="2 3">
    <name type="scientific">Eumeta variegata</name>
    <name type="common">Bagworm moth</name>
    <name type="synonym">Eumeta japonica</name>
    <dbReference type="NCBI Taxonomy" id="151549"/>
    <lineage>
        <taxon>Eukaryota</taxon>
        <taxon>Metazoa</taxon>
        <taxon>Ecdysozoa</taxon>
        <taxon>Arthropoda</taxon>
        <taxon>Hexapoda</taxon>
        <taxon>Insecta</taxon>
        <taxon>Pterygota</taxon>
        <taxon>Neoptera</taxon>
        <taxon>Endopterygota</taxon>
        <taxon>Lepidoptera</taxon>
        <taxon>Glossata</taxon>
        <taxon>Ditrysia</taxon>
        <taxon>Tineoidea</taxon>
        <taxon>Psychidae</taxon>
        <taxon>Oiketicinae</taxon>
        <taxon>Eumeta</taxon>
    </lineage>
</organism>
<dbReference type="AlphaFoldDB" id="A0A4C1SC40"/>
<evidence type="ECO:0000256" key="1">
    <source>
        <dbReference type="SAM" id="MobiDB-lite"/>
    </source>
</evidence>
<evidence type="ECO:0000313" key="3">
    <source>
        <dbReference type="Proteomes" id="UP000299102"/>
    </source>
</evidence>
<gene>
    <name evidence="2" type="ORF">EVAR_93033_1</name>
</gene>
<dbReference type="EMBL" id="BGZK01003293">
    <property type="protein sequence ID" value="GBO99661.1"/>
    <property type="molecule type" value="Genomic_DNA"/>
</dbReference>
<reference evidence="2 3" key="1">
    <citation type="journal article" date="2019" name="Commun. Biol.">
        <title>The bagworm genome reveals a unique fibroin gene that provides high tensile strength.</title>
        <authorList>
            <person name="Kono N."/>
            <person name="Nakamura H."/>
            <person name="Ohtoshi R."/>
            <person name="Tomita M."/>
            <person name="Numata K."/>
            <person name="Arakawa K."/>
        </authorList>
    </citation>
    <scope>NUCLEOTIDE SEQUENCE [LARGE SCALE GENOMIC DNA]</scope>
</reference>
<comment type="caution">
    <text evidence="2">The sequence shown here is derived from an EMBL/GenBank/DDBJ whole genome shotgun (WGS) entry which is preliminary data.</text>
</comment>
<feature type="region of interest" description="Disordered" evidence="1">
    <location>
        <begin position="1"/>
        <end position="60"/>
    </location>
</feature>
<sequence length="104" mass="11057">MVIVRPSRQGQSGDGRVNDSRRGISMHRSGGGDGALPTTDLPESARTHQTAGPAKFGRAGAAAAAVPRVNRLTYLYGADAGMLWNNKIRRFTGSHYTRTCSDVA</sequence>
<feature type="compositionally biased region" description="Low complexity" evidence="1">
    <location>
        <begin position="51"/>
        <end position="60"/>
    </location>
</feature>
<proteinExistence type="predicted"/>